<evidence type="ECO:0000256" key="3">
    <source>
        <dbReference type="ARBA" id="ARBA00023163"/>
    </source>
</evidence>
<dbReference type="PANTHER" id="PTHR44688">
    <property type="entry name" value="DNA-BINDING TRANSCRIPTIONAL ACTIVATOR DEVR_DOSR"/>
    <property type="match status" value="1"/>
</dbReference>
<accession>A0A6G8Q4E2</accession>
<keyword evidence="3" id="KW-0804">Transcription</keyword>
<keyword evidence="2" id="KW-0238">DNA-binding</keyword>
<evidence type="ECO:0000313" key="5">
    <source>
        <dbReference type="EMBL" id="QIN81335.1"/>
    </source>
</evidence>
<dbReference type="Pfam" id="PF00196">
    <property type="entry name" value="GerE"/>
    <property type="match status" value="1"/>
</dbReference>
<evidence type="ECO:0000313" key="6">
    <source>
        <dbReference type="Proteomes" id="UP000501452"/>
    </source>
</evidence>
<dbReference type="PRINTS" id="PR00038">
    <property type="entry name" value="HTHLUXR"/>
</dbReference>
<dbReference type="SMART" id="SM00421">
    <property type="entry name" value="HTH_LUXR"/>
    <property type="match status" value="1"/>
</dbReference>
<dbReference type="KEGG" id="rub:GBA63_00875"/>
<dbReference type="AlphaFoldDB" id="A0A6G8Q4E2"/>
<reference evidence="5 6" key="1">
    <citation type="submission" date="2019-10" db="EMBL/GenBank/DDBJ databases">
        <title>Rubrobacter sp nov SCSIO 52090 isolated from a deep-sea sediment in the South China Sea.</title>
        <authorList>
            <person name="Chen R.W."/>
        </authorList>
    </citation>
    <scope>NUCLEOTIDE SEQUENCE [LARGE SCALE GENOMIC DNA]</scope>
    <source>
        <strain evidence="5 6">SCSIO 52909</strain>
    </source>
</reference>
<dbReference type="Gene3D" id="3.30.450.40">
    <property type="match status" value="2"/>
</dbReference>
<evidence type="ECO:0000256" key="1">
    <source>
        <dbReference type="ARBA" id="ARBA00023015"/>
    </source>
</evidence>
<dbReference type="PANTHER" id="PTHR44688:SF25">
    <property type="entry name" value="HTH LUXR-TYPE DOMAIN-CONTAINING PROTEIN"/>
    <property type="match status" value="1"/>
</dbReference>
<dbReference type="InterPro" id="IPR003018">
    <property type="entry name" value="GAF"/>
</dbReference>
<dbReference type="Gene3D" id="1.10.10.10">
    <property type="entry name" value="Winged helix-like DNA-binding domain superfamily/Winged helix DNA-binding domain"/>
    <property type="match status" value="1"/>
</dbReference>
<dbReference type="GO" id="GO:0006355">
    <property type="term" value="P:regulation of DNA-templated transcription"/>
    <property type="evidence" value="ECO:0007669"/>
    <property type="project" value="InterPro"/>
</dbReference>
<dbReference type="CDD" id="cd06170">
    <property type="entry name" value="LuxR_C_like"/>
    <property type="match status" value="1"/>
</dbReference>
<keyword evidence="1" id="KW-0805">Transcription regulation</keyword>
<dbReference type="RefSeq" id="WP_166172600.1">
    <property type="nucleotide sequence ID" value="NZ_CP045119.1"/>
</dbReference>
<dbReference type="InterPro" id="IPR036388">
    <property type="entry name" value="WH-like_DNA-bd_sf"/>
</dbReference>
<evidence type="ECO:0000256" key="2">
    <source>
        <dbReference type="ARBA" id="ARBA00023125"/>
    </source>
</evidence>
<sequence length="460" mass="50313">MNRTGSQKTVKHLAVVNKSAEDELRERVRQQEAVARLGFTALSGKELPGLLDEAVRVVAGTLDVGFVKVLEVMPDGERLLLRAGVGWRDGYVGHATVGTNLESQAGYTLISDAPVVSENLREEVRFKGAPLLHEHGITSGVTANIRVDGRHYGVIGAHTSRRRVFDASEVRFVQDVADVLGAAMRRDLADKRSRYALAELTERAEAAERRFEFLTESNALLSASPDRPTVLANAARLAIPELSEWCFVDLLQDGSTIQRTAAALRENGAIDLKESRRPLEAAANHGTPLVLKTGRPERLLDLAGLREHLGDDLPPDAGSFICVPLRVSQRTLGTMGFFSPWGTAYDGDDLTLCEGLAHCTALALDSTLHFVPDGPSENWADPSARREDLRAVVEGLNLTRRQLEVLRLLGDGKSARQISQELYRSEATVRNHIRAIKHALDARSQLEAVARARKLGLLSE</sequence>
<dbReference type="SUPFAM" id="SSF55781">
    <property type="entry name" value="GAF domain-like"/>
    <property type="match status" value="2"/>
</dbReference>
<dbReference type="Proteomes" id="UP000501452">
    <property type="component" value="Chromosome"/>
</dbReference>
<dbReference type="SUPFAM" id="SSF46894">
    <property type="entry name" value="C-terminal effector domain of the bipartite response regulators"/>
    <property type="match status" value="1"/>
</dbReference>
<organism evidence="5 6">
    <name type="scientific">Rubrobacter tropicus</name>
    <dbReference type="NCBI Taxonomy" id="2653851"/>
    <lineage>
        <taxon>Bacteria</taxon>
        <taxon>Bacillati</taxon>
        <taxon>Actinomycetota</taxon>
        <taxon>Rubrobacteria</taxon>
        <taxon>Rubrobacterales</taxon>
        <taxon>Rubrobacteraceae</taxon>
        <taxon>Rubrobacter</taxon>
    </lineage>
</organism>
<evidence type="ECO:0000259" key="4">
    <source>
        <dbReference type="PROSITE" id="PS50043"/>
    </source>
</evidence>
<gene>
    <name evidence="5" type="ORF">GBA63_00875</name>
</gene>
<dbReference type="GO" id="GO:0003677">
    <property type="term" value="F:DNA binding"/>
    <property type="evidence" value="ECO:0007669"/>
    <property type="project" value="UniProtKB-KW"/>
</dbReference>
<dbReference type="SMART" id="SM00065">
    <property type="entry name" value="GAF"/>
    <property type="match status" value="2"/>
</dbReference>
<keyword evidence="6" id="KW-1185">Reference proteome</keyword>
<name>A0A6G8Q4E2_9ACTN</name>
<protein>
    <submittedName>
        <fullName evidence="5">GAF domain-containing protein</fullName>
    </submittedName>
</protein>
<dbReference type="InterPro" id="IPR029016">
    <property type="entry name" value="GAF-like_dom_sf"/>
</dbReference>
<dbReference type="InterPro" id="IPR016032">
    <property type="entry name" value="Sig_transdc_resp-reg_C-effctor"/>
</dbReference>
<dbReference type="EMBL" id="CP045119">
    <property type="protein sequence ID" value="QIN81335.1"/>
    <property type="molecule type" value="Genomic_DNA"/>
</dbReference>
<dbReference type="PROSITE" id="PS50043">
    <property type="entry name" value="HTH_LUXR_2"/>
    <property type="match status" value="1"/>
</dbReference>
<dbReference type="InterPro" id="IPR000792">
    <property type="entry name" value="Tscrpt_reg_LuxR_C"/>
</dbReference>
<dbReference type="Pfam" id="PF13185">
    <property type="entry name" value="GAF_2"/>
    <property type="match status" value="1"/>
</dbReference>
<dbReference type="Pfam" id="PF01590">
    <property type="entry name" value="GAF"/>
    <property type="match status" value="1"/>
</dbReference>
<proteinExistence type="predicted"/>
<feature type="domain" description="HTH luxR-type" evidence="4">
    <location>
        <begin position="391"/>
        <end position="456"/>
    </location>
</feature>